<protein>
    <submittedName>
        <fullName evidence="2">Uncharacterized protein</fullName>
    </submittedName>
</protein>
<sequence>VSSYSVGNSDLDKYQKNHRHSEMQSMSMPNNSYNILPSPTSRSSIQDCSVSYSKSFREDGSAIYCCNICGQVLES</sequence>
<evidence type="ECO:0000256" key="1">
    <source>
        <dbReference type="SAM" id="MobiDB-lite"/>
    </source>
</evidence>
<organism evidence="2">
    <name type="scientific">Arion vulgaris</name>
    <dbReference type="NCBI Taxonomy" id="1028688"/>
    <lineage>
        <taxon>Eukaryota</taxon>
        <taxon>Metazoa</taxon>
        <taxon>Spiralia</taxon>
        <taxon>Lophotrochozoa</taxon>
        <taxon>Mollusca</taxon>
        <taxon>Gastropoda</taxon>
        <taxon>Heterobranchia</taxon>
        <taxon>Euthyneura</taxon>
        <taxon>Panpulmonata</taxon>
        <taxon>Eupulmonata</taxon>
        <taxon>Stylommatophora</taxon>
        <taxon>Helicina</taxon>
        <taxon>Arionoidea</taxon>
        <taxon>Arionidae</taxon>
        <taxon>Arion</taxon>
    </lineage>
</organism>
<accession>A0A0B7C3B9</accession>
<proteinExistence type="predicted"/>
<dbReference type="EMBL" id="HACG01052816">
    <property type="protein sequence ID" value="CEK99687.1"/>
    <property type="molecule type" value="Transcribed_RNA"/>
</dbReference>
<feature type="non-terminal residue" evidence="2">
    <location>
        <position position="75"/>
    </location>
</feature>
<gene>
    <name evidence="2" type="primary">ORF221896</name>
</gene>
<feature type="region of interest" description="Disordered" evidence="1">
    <location>
        <begin position="1"/>
        <end position="43"/>
    </location>
</feature>
<evidence type="ECO:0000313" key="2">
    <source>
        <dbReference type="EMBL" id="CEK99687.1"/>
    </source>
</evidence>
<feature type="compositionally biased region" description="Polar residues" evidence="1">
    <location>
        <begin position="23"/>
        <end position="43"/>
    </location>
</feature>
<reference evidence="2" key="1">
    <citation type="submission" date="2014-12" db="EMBL/GenBank/DDBJ databases">
        <title>Insight into the proteome of Arion vulgaris.</title>
        <authorList>
            <person name="Aradska J."/>
            <person name="Bulat T."/>
            <person name="Smidak R."/>
            <person name="Sarate P."/>
            <person name="Gangsoo J."/>
            <person name="Sialana F."/>
            <person name="Bilban M."/>
            <person name="Lubec G."/>
        </authorList>
    </citation>
    <scope>NUCLEOTIDE SEQUENCE</scope>
    <source>
        <tissue evidence="2">Skin</tissue>
    </source>
</reference>
<name>A0A0B7C3B9_9EUPU</name>
<dbReference type="AlphaFoldDB" id="A0A0B7C3B9"/>
<feature type="non-terminal residue" evidence="2">
    <location>
        <position position="1"/>
    </location>
</feature>